<organism evidence="4 5">
    <name type="scientific">Pseudomonas fluorescens</name>
    <dbReference type="NCBI Taxonomy" id="294"/>
    <lineage>
        <taxon>Bacteria</taxon>
        <taxon>Pseudomonadati</taxon>
        <taxon>Pseudomonadota</taxon>
        <taxon>Gammaproteobacteria</taxon>
        <taxon>Pseudomonadales</taxon>
        <taxon>Pseudomonadaceae</taxon>
        <taxon>Pseudomonas</taxon>
    </lineage>
</organism>
<evidence type="ECO:0000256" key="2">
    <source>
        <dbReference type="PIRSR" id="PIRSR620023-2"/>
    </source>
</evidence>
<dbReference type="Pfam" id="PF13302">
    <property type="entry name" value="Acetyltransf_3"/>
    <property type="match status" value="1"/>
</dbReference>
<dbReference type="EC" id="2.4.1.227" evidence="4"/>
<name>A0A5E7MGL7_PSEFL</name>
<dbReference type="Proteomes" id="UP000375525">
    <property type="component" value="Unassembled WGS sequence"/>
</dbReference>
<sequence>MRVLIRSDASPTIGSGHIARLLPLARILRKQGSHVAFACRLLPGHRLDVLASEGFESFALPARYADEDPQQAIESMLPWQADIDALAQALEHQPAFDWIIVDHYGLDHHWQSAARRWAPRIAAVDDLASRTYNVDLLLNQNLSGTPEAYTSLLPPDCQTLLGPRFAMLRDEFCCPAIEIRPQAKRVLVNFGGFDAAMQTHHAMLALKDFHNLEVDFVAGADNPGWEQMQALAATRANWRLHSFVSDFYRLMTEVDLFVGAGGGTSWERAALGLPTICIAVSNNQQANGEVMATAGAHVYLGPREQVSVEQLRQAVGFVSDNQGLRQGLAERSRQLVDGRGAQRVAAALAGAVLHMRPATQADAQLLYEGRNAEAVRRWSLETRVIDWPAHQNWLTASLSNDYRLLLIAEADDGPVGVVRYDLRGFEAEVSIYLFEGRFGLGWGRALLARGEAFVSAHWPQLTAITAQVLPANQPSLKVFREAGFTQSACAFTRVLKDHRND</sequence>
<dbReference type="GO" id="GO:0016747">
    <property type="term" value="F:acyltransferase activity, transferring groups other than amino-acyl groups"/>
    <property type="evidence" value="ECO:0007669"/>
    <property type="project" value="InterPro"/>
</dbReference>
<feature type="binding site" evidence="2">
    <location>
        <position position="267"/>
    </location>
    <ligand>
        <name>substrate</name>
    </ligand>
</feature>
<gene>
    <name evidence="4" type="primary">murG_1</name>
    <name evidence="4" type="ORF">PS880_03973</name>
</gene>
<dbReference type="InterPro" id="IPR016181">
    <property type="entry name" value="Acyl_CoA_acyltransferase"/>
</dbReference>
<dbReference type="InterPro" id="IPR000182">
    <property type="entry name" value="GNAT_dom"/>
</dbReference>
<protein>
    <submittedName>
        <fullName evidence="4">UDP-N-acetylglucosamine--N-acetylmuramyl-(Pentapeptide) pyrophosphoryl-undecaprenol N-acetylglucosamine transferase</fullName>
        <ecNumber evidence="4">2.4.1.227</ecNumber>
    </submittedName>
</protein>
<dbReference type="NCBIfam" id="TIGR03590">
    <property type="entry name" value="PseG"/>
    <property type="match status" value="1"/>
</dbReference>
<dbReference type="InterPro" id="IPR020023">
    <property type="entry name" value="PseG"/>
</dbReference>
<dbReference type="AlphaFoldDB" id="A0A5E7MGL7"/>
<keyword evidence="4" id="KW-0808">Transferase</keyword>
<dbReference type="RefSeq" id="WP_150781107.1">
    <property type="nucleotide sequence ID" value="NZ_CABVIH010000020.1"/>
</dbReference>
<evidence type="ECO:0000313" key="5">
    <source>
        <dbReference type="Proteomes" id="UP000375525"/>
    </source>
</evidence>
<evidence type="ECO:0000256" key="1">
    <source>
        <dbReference type="PIRSR" id="PIRSR620023-1"/>
    </source>
</evidence>
<reference evidence="4 5" key="1">
    <citation type="submission" date="2019-09" db="EMBL/GenBank/DDBJ databases">
        <authorList>
            <person name="Chandra G."/>
            <person name="Truman W A."/>
        </authorList>
    </citation>
    <scope>NUCLEOTIDE SEQUENCE [LARGE SCALE GENOMIC DNA]</scope>
    <source>
        <strain evidence="4">PS880</strain>
    </source>
</reference>
<dbReference type="Gene3D" id="3.40.630.30">
    <property type="match status" value="1"/>
</dbReference>
<dbReference type="OrthoDB" id="9788924at2"/>
<keyword evidence="4" id="KW-0328">Glycosyltransferase</keyword>
<dbReference type="SUPFAM" id="SSF55729">
    <property type="entry name" value="Acyl-CoA N-acyltransferases (Nat)"/>
    <property type="match status" value="1"/>
</dbReference>
<dbReference type="PANTHER" id="PTHR21015:SF22">
    <property type="entry name" value="GLYCOSYLTRANSFERASE"/>
    <property type="match status" value="1"/>
</dbReference>
<dbReference type="SUPFAM" id="SSF53756">
    <property type="entry name" value="UDP-Glycosyltransferase/glycogen phosphorylase"/>
    <property type="match status" value="1"/>
</dbReference>
<feature type="binding site" evidence="2">
    <location>
        <position position="169"/>
    </location>
    <ligand>
        <name>substrate</name>
    </ligand>
</feature>
<dbReference type="GO" id="GO:0016757">
    <property type="term" value="F:glycosyltransferase activity"/>
    <property type="evidence" value="ECO:0007669"/>
    <property type="project" value="UniProtKB-KW"/>
</dbReference>
<accession>A0A5E7MGL7</accession>
<dbReference type="Gene3D" id="3.40.50.2000">
    <property type="entry name" value="Glycogen Phosphorylase B"/>
    <property type="match status" value="1"/>
</dbReference>
<dbReference type="PROSITE" id="PS51186">
    <property type="entry name" value="GNAT"/>
    <property type="match status" value="1"/>
</dbReference>
<dbReference type="Gene3D" id="3.40.50.11190">
    <property type="match status" value="1"/>
</dbReference>
<feature type="active site" description="Proton acceptor" evidence="1">
    <location>
        <position position="17"/>
    </location>
</feature>
<proteinExistence type="predicted"/>
<dbReference type="EMBL" id="CABVIH010000020">
    <property type="protein sequence ID" value="VVP23846.1"/>
    <property type="molecule type" value="Genomic_DNA"/>
</dbReference>
<feature type="domain" description="N-acetyltransferase" evidence="3">
    <location>
        <begin position="353"/>
        <end position="501"/>
    </location>
</feature>
<evidence type="ECO:0000259" key="3">
    <source>
        <dbReference type="PROSITE" id="PS51186"/>
    </source>
</evidence>
<evidence type="ECO:0000313" key="4">
    <source>
        <dbReference type="EMBL" id="VVP23846.1"/>
    </source>
</evidence>
<dbReference type="PANTHER" id="PTHR21015">
    <property type="entry name" value="UDP-N-ACETYLGLUCOSAMINE--N-ACETYLMURAMYL-(PENTAPEPTIDE) PYROPHOSPHORYL-UNDECAPRENOL N-ACETYLGLUCOSAMINE TRANSFERASE 1"/>
    <property type="match status" value="1"/>
</dbReference>